<evidence type="ECO:0000313" key="2">
    <source>
        <dbReference type="EMBL" id="OAA81346.1"/>
    </source>
</evidence>
<feature type="coiled-coil region" evidence="1">
    <location>
        <begin position="136"/>
        <end position="163"/>
    </location>
</feature>
<keyword evidence="1" id="KW-0175">Coiled coil</keyword>
<dbReference type="OrthoDB" id="4369670at2759"/>
<organism evidence="2 3">
    <name type="scientific">Akanthomyces lecanii RCEF 1005</name>
    <dbReference type="NCBI Taxonomy" id="1081108"/>
    <lineage>
        <taxon>Eukaryota</taxon>
        <taxon>Fungi</taxon>
        <taxon>Dikarya</taxon>
        <taxon>Ascomycota</taxon>
        <taxon>Pezizomycotina</taxon>
        <taxon>Sordariomycetes</taxon>
        <taxon>Hypocreomycetidae</taxon>
        <taxon>Hypocreales</taxon>
        <taxon>Cordycipitaceae</taxon>
        <taxon>Akanthomyces</taxon>
        <taxon>Cordyceps confragosa</taxon>
    </lineage>
</organism>
<protein>
    <submittedName>
        <fullName evidence="2">Uncharacterized protein</fullName>
    </submittedName>
</protein>
<accession>A0A162KMR0</accession>
<dbReference type="EMBL" id="AZHF01000001">
    <property type="protein sequence ID" value="OAA81346.1"/>
    <property type="molecule type" value="Genomic_DNA"/>
</dbReference>
<gene>
    <name evidence="2" type="ORF">LEL_00891</name>
</gene>
<evidence type="ECO:0000256" key="1">
    <source>
        <dbReference type="SAM" id="Coils"/>
    </source>
</evidence>
<dbReference type="STRING" id="1081108.A0A162KMR0"/>
<sequence length="445" mass="50639">MDMVIKFAVLQTATPSIEDGGYERTIMLHCILEQARFEIRGGVQLTSENIDIGLKAWLHRKGIVDGSDIKAIETAAGSLTRGLLMLLRILPRRPHGGRPLADNSAAYKVKHRPRNEKPDYNSFDPFEYEQVKKYVQNARTQRNEKLEQQIQDAKVQRKDQTEGVLAPFPVAEAAVENANVSVTNLLTEINDQLPRGDDQLAFDQLLDSKPEWKASVMAYVCGADAPETNIRGQAVELLRSIVALDDDDMEDRIFVPDSESHDQVALEFRAARLVRSCKAGVSRKTDRRRGERQYRWTPGPQVKADWEQEYQLNGYLVRVPAKPHAGGPVCTLCYMQIFFPKSMDFGQSHLTLLPEFCEEGKKHHQVWATRSQDIDPACRMAIKARGFRKDGSRFEMYLERDTDQAVTTANAFADRVLLGLDVEAIRMKERRWVPKKRERSDRGRA</sequence>
<comment type="caution">
    <text evidence="2">The sequence shown here is derived from an EMBL/GenBank/DDBJ whole genome shotgun (WGS) entry which is preliminary data.</text>
</comment>
<name>A0A162KMR0_CORDF</name>
<evidence type="ECO:0000313" key="3">
    <source>
        <dbReference type="Proteomes" id="UP000076881"/>
    </source>
</evidence>
<dbReference type="AlphaFoldDB" id="A0A162KMR0"/>
<proteinExistence type="predicted"/>
<reference evidence="2 3" key="1">
    <citation type="journal article" date="2016" name="Genome Biol. Evol.">
        <title>Divergent and convergent evolution of fungal pathogenicity.</title>
        <authorList>
            <person name="Shang Y."/>
            <person name="Xiao G."/>
            <person name="Zheng P."/>
            <person name="Cen K."/>
            <person name="Zhan S."/>
            <person name="Wang C."/>
        </authorList>
    </citation>
    <scope>NUCLEOTIDE SEQUENCE [LARGE SCALE GENOMIC DNA]</scope>
    <source>
        <strain evidence="2 3">RCEF 1005</strain>
    </source>
</reference>
<dbReference type="Proteomes" id="UP000076881">
    <property type="component" value="Unassembled WGS sequence"/>
</dbReference>
<keyword evidence="3" id="KW-1185">Reference proteome</keyword>